<accession>A0A8H7ST70</accession>
<gene>
    <name evidence="1" type="ORF">INT48_006205</name>
</gene>
<organism evidence="1 2">
    <name type="scientific">Thamnidium elegans</name>
    <dbReference type="NCBI Taxonomy" id="101142"/>
    <lineage>
        <taxon>Eukaryota</taxon>
        <taxon>Fungi</taxon>
        <taxon>Fungi incertae sedis</taxon>
        <taxon>Mucoromycota</taxon>
        <taxon>Mucoromycotina</taxon>
        <taxon>Mucoromycetes</taxon>
        <taxon>Mucorales</taxon>
        <taxon>Mucorineae</taxon>
        <taxon>Mucoraceae</taxon>
        <taxon>Thamnidium</taxon>
    </lineage>
</organism>
<dbReference type="EMBL" id="JAEPRE010000062">
    <property type="protein sequence ID" value="KAG2234060.1"/>
    <property type="molecule type" value="Genomic_DNA"/>
</dbReference>
<proteinExistence type="predicted"/>
<reference evidence="1" key="1">
    <citation type="submission" date="2021-01" db="EMBL/GenBank/DDBJ databases">
        <title>Metabolic potential, ecology and presence of endohyphal bacteria is reflected in genomic diversity of Mucoromycotina.</title>
        <authorList>
            <person name="Muszewska A."/>
            <person name="Okrasinska A."/>
            <person name="Steczkiewicz K."/>
            <person name="Drgas O."/>
            <person name="Orlowska M."/>
            <person name="Perlinska-Lenart U."/>
            <person name="Aleksandrzak-Piekarczyk T."/>
            <person name="Szatraj K."/>
            <person name="Zielenkiewicz U."/>
            <person name="Pilsyk S."/>
            <person name="Malc E."/>
            <person name="Mieczkowski P."/>
            <person name="Kruszewska J.S."/>
            <person name="Biernat P."/>
            <person name="Pawlowska J."/>
        </authorList>
    </citation>
    <scope>NUCLEOTIDE SEQUENCE</scope>
    <source>
        <strain evidence="1">WA0000018081</strain>
    </source>
</reference>
<name>A0A8H7ST70_9FUNG</name>
<evidence type="ECO:0000313" key="1">
    <source>
        <dbReference type="EMBL" id="KAG2234060.1"/>
    </source>
</evidence>
<evidence type="ECO:0000313" key="2">
    <source>
        <dbReference type="Proteomes" id="UP000613177"/>
    </source>
</evidence>
<dbReference type="Proteomes" id="UP000613177">
    <property type="component" value="Unassembled WGS sequence"/>
</dbReference>
<protein>
    <submittedName>
        <fullName evidence="1">Uncharacterized protein</fullName>
    </submittedName>
</protein>
<comment type="caution">
    <text evidence="1">The sequence shown here is derived from an EMBL/GenBank/DDBJ whole genome shotgun (WGS) entry which is preliminary data.</text>
</comment>
<sequence>MLNLTTIQYLNLPVRNSRHSIFDSDDDDDDDDDFYYSDSEDSDINQTTVRKRSLRVHPQWFGYPLYRKVTLKTRRTWILVMRVFVPNYKYRRLNAAKNDGCIPSGGRQLLPTSLRRKDTKRDDRFRTRDNVNMEEFLATKTIRPVMTADGEEIDEPDYDDDMGLDFTSLDLYDNEDGLNTKKVETKQRVSKAARLLDLPEEEALIQIQQQQHLGNIEIKEESALYEL</sequence>
<dbReference type="AlphaFoldDB" id="A0A8H7ST70"/>
<dbReference type="OrthoDB" id="2258791at2759"/>
<keyword evidence="2" id="KW-1185">Reference proteome</keyword>